<evidence type="ECO:0008006" key="8">
    <source>
        <dbReference type="Google" id="ProtNLM"/>
    </source>
</evidence>
<dbReference type="InterPro" id="IPR036188">
    <property type="entry name" value="FAD/NAD-bd_sf"/>
</dbReference>
<evidence type="ECO:0000259" key="4">
    <source>
        <dbReference type="Pfam" id="PF01494"/>
    </source>
</evidence>
<dbReference type="Gene3D" id="3.30.9.60">
    <property type="match status" value="1"/>
</dbReference>
<dbReference type="GO" id="GO:0016491">
    <property type="term" value="F:oxidoreductase activity"/>
    <property type="evidence" value="ECO:0007669"/>
    <property type="project" value="UniProtKB-KW"/>
</dbReference>
<dbReference type="SUPFAM" id="SSF54373">
    <property type="entry name" value="FAD-linked reductases, C-terminal domain"/>
    <property type="match status" value="1"/>
</dbReference>
<evidence type="ECO:0000256" key="1">
    <source>
        <dbReference type="ARBA" id="ARBA00022630"/>
    </source>
</evidence>
<gene>
    <name evidence="6" type="ORF">LTR25_009126</name>
</gene>
<evidence type="ECO:0000259" key="5">
    <source>
        <dbReference type="Pfam" id="PF22607"/>
    </source>
</evidence>
<protein>
    <recommendedName>
        <fullName evidence="8">FAD-binding domain-containing protein</fullName>
    </recommendedName>
</protein>
<dbReference type="SUPFAM" id="SSF51905">
    <property type="entry name" value="FAD/NAD(P)-binding domain"/>
    <property type="match status" value="1"/>
</dbReference>
<keyword evidence="3" id="KW-0560">Oxidoreductase</keyword>
<sequence length="429" mass="47381">MLDLSRKLDIVVVGGSLAGLMTAIPLKRLGHRVTIFERSPTPLLHDQGAGVVAGGETQAFFRKHDLAKRPIGVTSQARFYLDHAGNVIDREDHQQSMTSWDLLYNVGRANFDGVKSEYLEQVPSKQDGDGEASYEYGRSVMGLHDVGDKVEVAYERMREGESTKDHAGKPLTMMADFVIAADGQSSHTRNMLLGGMGGQAADRKYAGYVAFRGTVPESELSEAAAAVFVERFTFFHADGTQALSYAIPGNAGSLEKGTRLVNWVWYWNIVDEASEEYKELMTDVDGNTHRFTLPTGGKMQPHVWNRQKLRAKEVLPPQFAEIVGKTRMPFVQAITDVQPPEKGTKVGRLLNGKAVLVGDALAGFRPHTAASTSQAAFDALMLERVFKGEIDWAEFEEHVLEFAWSWQRRGVMLGNRSQFGHHPLADNGS</sequence>
<evidence type="ECO:0000313" key="7">
    <source>
        <dbReference type="Proteomes" id="UP001345827"/>
    </source>
</evidence>
<dbReference type="EMBL" id="JAXLQG010000019">
    <property type="protein sequence ID" value="KAK5530548.1"/>
    <property type="molecule type" value="Genomic_DNA"/>
</dbReference>
<dbReference type="Pfam" id="PF22607">
    <property type="entry name" value="FAD_binding-like"/>
    <property type="match status" value="1"/>
</dbReference>
<reference evidence="6 7" key="1">
    <citation type="submission" date="2023-06" db="EMBL/GenBank/DDBJ databases">
        <title>Black Yeasts Isolated from many extreme environments.</title>
        <authorList>
            <person name="Coleine C."/>
            <person name="Stajich J.E."/>
            <person name="Selbmann L."/>
        </authorList>
    </citation>
    <scope>NUCLEOTIDE SEQUENCE [LARGE SCALE GENOMIC DNA]</scope>
    <source>
        <strain evidence="6 7">CCFEE 5887</strain>
    </source>
</reference>
<evidence type="ECO:0000256" key="2">
    <source>
        <dbReference type="ARBA" id="ARBA00022827"/>
    </source>
</evidence>
<dbReference type="Pfam" id="PF01494">
    <property type="entry name" value="FAD_binding_3"/>
    <property type="match status" value="1"/>
</dbReference>
<keyword evidence="2" id="KW-0274">FAD</keyword>
<dbReference type="InterPro" id="IPR002938">
    <property type="entry name" value="FAD-bd"/>
</dbReference>
<keyword evidence="1" id="KW-0285">Flavoprotein</keyword>
<comment type="caution">
    <text evidence="6">The sequence shown here is derived from an EMBL/GenBank/DDBJ whole genome shotgun (WGS) entry which is preliminary data.</text>
</comment>
<dbReference type="PANTHER" id="PTHR47469">
    <property type="entry name" value="MONOOXYGENASE-LIKE"/>
    <property type="match status" value="1"/>
</dbReference>
<evidence type="ECO:0000313" key="6">
    <source>
        <dbReference type="EMBL" id="KAK5530548.1"/>
    </source>
</evidence>
<evidence type="ECO:0000256" key="3">
    <source>
        <dbReference type="ARBA" id="ARBA00023002"/>
    </source>
</evidence>
<dbReference type="Proteomes" id="UP001345827">
    <property type="component" value="Unassembled WGS sequence"/>
</dbReference>
<dbReference type="InterPro" id="IPR054707">
    <property type="entry name" value="DhpH_subs-bd"/>
</dbReference>
<dbReference type="PANTHER" id="PTHR47469:SF2">
    <property type="entry name" value="OS06G0597600 PROTEIN"/>
    <property type="match status" value="1"/>
</dbReference>
<dbReference type="Gene3D" id="3.50.50.60">
    <property type="entry name" value="FAD/NAD(P)-binding domain"/>
    <property type="match status" value="1"/>
</dbReference>
<dbReference type="PRINTS" id="PR00420">
    <property type="entry name" value="RNGMNOXGNASE"/>
</dbReference>
<name>A0AAV9PY61_9PEZI</name>
<organism evidence="6 7">
    <name type="scientific">Vermiconidia calcicola</name>
    <dbReference type="NCBI Taxonomy" id="1690605"/>
    <lineage>
        <taxon>Eukaryota</taxon>
        <taxon>Fungi</taxon>
        <taxon>Dikarya</taxon>
        <taxon>Ascomycota</taxon>
        <taxon>Pezizomycotina</taxon>
        <taxon>Dothideomycetes</taxon>
        <taxon>Dothideomycetidae</taxon>
        <taxon>Mycosphaerellales</taxon>
        <taxon>Extremaceae</taxon>
        <taxon>Vermiconidia</taxon>
    </lineage>
</organism>
<dbReference type="InterPro" id="IPR053212">
    <property type="entry name" value="DHP_3-monooxygenase"/>
</dbReference>
<dbReference type="AlphaFoldDB" id="A0AAV9PY61"/>
<dbReference type="GO" id="GO:0071949">
    <property type="term" value="F:FAD binding"/>
    <property type="evidence" value="ECO:0007669"/>
    <property type="project" value="InterPro"/>
</dbReference>
<proteinExistence type="predicted"/>
<feature type="domain" description="FAD-binding" evidence="4">
    <location>
        <begin position="8"/>
        <end position="201"/>
    </location>
</feature>
<feature type="domain" description="2,6-dihydroxypyridine 3-monooxygenase substrate binding" evidence="5">
    <location>
        <begin position="205"/>
        <end position="336"/>
    </location>
</feature>
<accession>A0AAV9PY61</accession>
<keyword evidence="7" id="KW-1185">Reference proteome</keyword>